<protein>
    <recommendedName>
        <fullName evidence="7">Saposin B-type domain-containing protein</fullName>
    </recommendedName>
</protein>
<comment type="subcellular location">
    <subcellularLocation>
        <location evidence="1">Secreted</location>
    </subcellularLocation>
</comment>
<dbReference type="SUPFAM" id="SSF47862">
    <property type="entry name" value="Saposin"/>
    <property type="match status" value="1"/>
</dbReference>
<dbReference type="GO" id="GO:0005576">
    <property type="term" value="C:extracellular region"/>
    <property type="evidence" value="ECO:0007669"/>
    <property type="project" value="UniProtKB-SubCell"/>
</dbReference>
<dbReference type="EMBL" id="BFAA01053179">
    <property type="protein sequence ID" value="GCB84092.1"/>
    <property type="molecule type" value="Genomic_DNA"/>
</dbReference>
<dbReference type="Proteomes" id="UP000288216">
    <property type="component" value="Unassembled WGS sequence"/>
</dbReference>
<keyword evidence="3" id="KW-0732">Signal</keyword>
<reference evidence="8 9" key="1">
    <citation type="journal article" date="2018" name="Nat. Ecol. Evol.">
        <title>Shark genomes provide insights into elasmobranch evolution and the origin of vertebrates.</title>
        <authorList>
            <person name="Hara Y"/>
            <person name="Yamaguchi K"/>
            <person name="Onimaru K"/>
            <person name="Kadota M"/>
            <person name="Koyanagi M"/>
            <person name="Keeley SD"/>
            <person name="Tatsumi K"/>
            <person name="Tanaka K"/>
            <person name="Motone F"/>
            <person name="Kageyama Y"/>
            <person name="Nozu R"/>
            <person name="Adachi N"/>
            <person name="Nishimura O"/>
            <person name="Nakagawa R"/>
            <person name="Tanegashima C"/>
            <person name="Kiyatake I"/>
            <person name="Matsumoto R"/>
            <person name="Murakumo K"/>
            <person name="Nishida K"/>
            <person name="Terakita A"/>
            <person name="Kuratani S"/>
            <person name="Sato K"/>
            <person name="Hyodo S Kuraku.S."/>
        </authorList>
    </citation>
    <scope>NUCLEOTIDE SEQUENCE [LARGE SCALE GENOMIC DNA]</scope>
</reference>
<keyword evidence="4" id="KW-0677">Repeat</keyword>
<dbReference type="OrthoDB" id="69496at2759"/>
<feature type="domain" description="Saposin B-type" evidence="7">
    <location>
        <begin position="1"/>
        <end position="67"/>
    </location>
</feature>
<evidence type="ECO:0000313" key="8">
    <source>
        <dbReference type="EMBL" id="GCB84092.1"/>
    </source>
</evidence>
<keyword evidence="2" id="KW-0964">Secreted</keyword>
<dbReference type="SMART" id="SM00741">
    <property type="entry name" value="SapB"/>
    <property type="match status" value="1"/>
</dbReference>
<dbReference type="PRINTS" id="PR01797">
    <property type="entry name" value="SAPOSIN"/>
</dbReference>
<dbReference type="PROSITE" id="PS50015">
    <property type="entry name" value="SAP_B"/>
    <property type="match status" value="1"/>
</dbReference>
<keyword evidence="6" id="KW-0325">Glycoprotein</keyword>
<dbReference type="STRING" id="75743.A0A401QFH1"/>
<sequence length="67" mass="7725">MVRQLDKFLQKNATEKEIEAALDRVCNLLPATMREKCDQLVHQYEDALLQILLQTMDPHLVCTVSIV</sequence>
<evidence type="ECO:0000256" key="6">
    <source>
        <dbReference type="ARBA" id="ARBA00023180"/>
    </source>
</evidence>
<keyword evidence="5" id="KW-1015">Disulfide bond</keyword>
<dbReference type="InterPro" id="IPR008373">
    <property type="entry name" value="Saposin"/>
</dbReference>
<evidence type="ECO:0000256" key="2">
    <source>
        <dbReference type="ARBA" id="ARBA00022525"/>
    </source>
</evidence>
<dbReference type="PANTHER" id="PTHR11480">
    <property type="entry name" value="SAPOSIN-RELATED"/>
    <property type="match status" value="1"/>
</dbReference>
<dbReference type="Gene3D" id="1.10.225.10">
    <property type="entry name" value="Saposin-like"/>
    <property type="match status" value="1"/>
</dbReference>
<comment type="caution">
    <text evidence="8">The sequence shown here is derived from an EMBL/GenBank/DDBJ whole genome shotgun (WGS) entry which is preliminary data.</text>
</comment>
<dbReference type="GO" id="GO:0016020">
    <property type="term" value="C:membrane"/>
    <property type="evidence" value="ECO:0007669"/>
    <property type="project" value="GOC"/>
</dbReference>
<dbReference type="PANTHER" id="PTHR11480:SF3">
    <property type="entry name" value="BCDNA.GH08312"/>
    <property type="match status" value="1"/>
</dbReference>
<dbReference type="GO" id="GO:0005764">
    <property type="term" value="C:lysosome"/>
    <property type="evidence" value="ECO:0007669"/>
    <property type="project" value="InterPro"/>
</dbReference>
<keyword evidence="9" id="KW-1185">Reference proteome</keyword>
<evidence type="ECO:0000256" key="4">
    <source>
        <dbReference type="ARBA" id="ARBA00022737"/>
    </source>
</evidence>
<evidence type="ECO:0000313" key="9">
    <source>
        <dbReference type="Proteomes" id="UP000288216"/>
    </source>
</evidence>
<gene>
    <name evidence="8" type="ORF">scyTo_0024685</name>
</gene>
<dbReference type="GO" id="GO:0006665">
    <property type="term" value="P:sphingolipid metabolic process"/>
    <property type="evidence" value="ECO:0007669"/>
    <property type="project" value="InterPro"/>
</dbReference>
<dbReference type="Pfam" id="PF05184">
    <property type="entry name" value="SapB_1"/>
    <property type="match status" value="1"/>
</dbReference>
<proteinExistence type="predicted"/>
<dbReference type="InterPro" id="IPR008139">
    <property type="entry name" value="SaposinB_dom"/>
</dbReference>
<dbReference type="InterPro" id="IPR007856">
    <property type="entry name" value="SapB_1"/>
</dbReference>
<dbReference type="Pfam" id="PF03489">
    <property type="entry name" value="SapB_2"/>
    <property type="match status" value="1"/>
</dbReference>
<evidence type="ECO:0000256" key="3">
    <source>
        <dbReference type="ARBA" id="ARBA00022729"/>
    </source>
</evidence>
<accession>A0A401QFH1</accession>
<evidence type="ECO:0000259" key="7">
    <source>
        <dbReference type="PROSITE" id="PS50015"/>
    </source>
</evidence>
<name>A0A401QFH1_SCYTO</name>
<dbReference type="InterPro" id="IPR008138">
    <property type="entry name" value="SapB_2"/>
</dbReference>
<organism evidence="8 9">
    <name type="scientific">Scyliorhinus torazame</name>
    <name type="common">Cloudy catshark</name>
    <name type="synonym">Catulus torazame</name>
    <dbReference type="NCBI Taxonomy" id="75743"/>
    <lineage>
        <taxon>Eukaryota</taxon>
        <taxon>Metazoa</taxon>
        <taxon>Chordata</taxon>
        <taxon>Craniata</taxon>
        <taxon>Vertebrata</taxon>
        <taxon>Chondrichthyes</taxon>
        <taxon>Elasmobranchii</taxon>
        <taxon>Galeomorphii</taxon>
        <taxon>Galeoidea</taxon>
        <taxon>Carcharhiniformes</taxon>
        <taxon>Scyliorhinidae</taxon>
        <taxon>Scyliorhinus</taxon>
    </lineage>
</organism>
<evidence type="ECO:0000256" key="1">
    <source>
        <dbReference type="ARBA" id="ARBA00004613"/>
    </source>
</evidence>
<dbReference type="InterPro" id="IPR011001">
    <property type="entry name" value="Saposin-like"/>
</dbReference>
<dbReference type="FunFam" id="1.10.225.10:FF:000002">
    <property type="entry name" value="prosaposin isoform X2"/>
    <property type="match status" value="1"/>
</dbReference>
<dbReference type="InterPro" id="IPR051428">
    <property type="entry name" value="Sphingo_Act-Surfact_Prot"/>
</dbReference>
<evidence type="ECO:0000256" key="5">
    <source>
        <dbReference type="ARBA" id="ARBA00023157"/>
    </source>
</evidence>
<dbReference type="AlphaFoldDB" id="A0A401QFH1"/>